<gene>
    <name evidence="2" type="ORF">DWG24_21225</name>
</gene>
<dbReference type="AlphaFoldDB" id="A0AAE6Z364"/>
<protein>
    <submittedName>
        <fullName evidence="2">Acyl-CoA synthetase</fullName>
    </submittedName>
</protein>
<organism evidence="2 3">
    <name type="scientific">Dickeya zeae</name>
    <dbReference type="NCBI Taxonomy" id="204042"/>
    <lineage>
        <taxon>Bacteria</taxon>
        <taxon>Pseudomonadati</taxon>
        <taxon>Pseudomonadota</taxon>
        <taxon>Gammaproteobacteria</taxon>
        <taxon>Enterobacterales</taxon>
        <taxon>Pectobacteriaceae</taxon>
        <taxon>Dickeya</taxon>
    </lineage>
</organism>
<sequence length="465" mass="52980">MNNVTTRSLSDWLISDDMSITSIARIVATNGKRNFTLTMMRQQVVSLCRQLMSCDESRWALCFEDSYLFTVALLAALHAGKTPVIYGHCRESVLREQRDEFDGLLTDCRMSLSCHCFYLSTDDVLHDDACHRNDCHHDIMLPPISDGACLILFTSGSTGKPRQIHKPIRCMDEEARWLARLWGERLRDCHIMASVTHQHMYGLTFRIWLPMSLGLSFDSRQVLYSEQLSAHSSERRYAFISSPAFLRRIDHSLQAPHCELIVSAGGVLPWPCAQSAQQWLGNAVDEIYGSTETGVVGWRSRQDEQSVWQPFSDVSFKKDSDGSWRIHSALIPQPEGVVLDDKLAFDEQGCFQLCGRYDRIVKIEDKRISLSEIERRLLSLPEIDDAVALQVTRQDRSGIGVVLVLKSPATSSVLPALKRQWRHELHKWLEPVAMPRFWRIVDAIPVNSQSKRAWPQIQELFHAAG</sequence>
<feature type="domain" description="AMP-dependent synthetase/ligase" evidence="1">
    <location>
        <begin position="141"/>
        <end position="302"/>
    </location>
</feature>
<accession>A0AAE6Z364</accession>
<evidence type="ECO:0000313" key="3">
    <source>
        <dbReference type="Proteomes" id="UP000500801"/>
    </source>
</evidence>
<evidence type="ECO:0000259" key="1">
    <source>
        <dbReference type="Pfam" id="PF00501"/>
    </source>
</evidence>
<dbReference type="PANTHER" id="PTHR45398">
    <property type="match status" value="1"/>
</dbReference>
<dbReference type="Gene3D" id="3.40.50.12780">
    <property type="entry name" value="N-terminal domain of ligase-like"/>
    <property type="match status" value="1"/>
</dbReference>
<proteinExistence type="predicted"/>
<dbReference type="Proteomes" id="UP000500801">
    <property type="component" value="Chromosome"/>
</dbReference>
<dbReference type="SUPFAM" id="SSF56801">
    <property type="entry name" value="Acetyl-CoA synthetase-like"/>
    <property type="match status" value="1"/>
</dbReference>
<dbReference type="EMBL" id="CP033622">
    <property type="protein sequence ID" value="QIZ53087.1"/>
    <property type="molecule type" value="Genomic_DNA"/>
</dbReference>
<dbReference type="Gene3D" id="3.30.300.30">
    <property type="match status" value="1"/>
</dbReference>
<dbReference type="InterPro" id="IPR000873">
    <property type="entry name" value="AMP-dep_synth/lig_dom"/>
</dbReference>
<dbReference type="Pfam" id="PF00501">
    <property type="entry name" value="AMP-binding"/>
    <property type="match status" value="1"/>
</dbReference>
<dbReference type="InterPro" id="IPR042099">
    <property type="entry name" value="ANL_N_sf"/>
</dbReference>
<dbReference type="RefSeq" id="WP_168363949.1">
    <property type="nucleotide sequence ID" value="NZ_CP033622.1"/>
</dbReference>
<dbReference type="PROSITE" id="PS00455">
    <property type="entry name" value="AMP_BINDING"/>
    <property type="match status" value="1"/>
</dbReference>
<dbReference type="PANTHER" id="PTHR45398:SF1">
    <property type="entry name" value="ENZYME, PUTATIVE (JCVI)-RELATED"/>
    <property type="match status" value="1"/>
</dbReference>
<dbReference type="InterPro" id="IPR020845">
    <property type="entry name" value="AMP-binding_CS"/>
</dbReference>
<reference evidence="2 3" key="1">
    <citation type="submission" date="2018-11" db="EMBL/GenBank/DDBJ databases">
        <title>Complete genome sequence of Dickeya zeae strain CE1 infecting Canna edulis Ker-Gawl. in China.</title>
        <authorList>
            <person name="Zhang J."/>
            <person name="Lin B."/>
            <person name="Shen H."/>
            <person name="Jiang S."/>
            <person name="Pu X."/>
            <person name="Sun D."/>
        </authorList>
    </citation>
    <scope>NUCLEOTIDE SEQUENCE [LARGE SCALE GENOMIC DNA]</scope>
    <source>
        <strain evidence="2 3">CE1</strain>
    </source>
</reference>
<evidence type="ECO:0000313" key="2">
    <source>
        <dbReference type="EMBL" id="QIZ53087.1"/>
    </source>
</evidence>
<dbReference type="InterPro" id="IPR045851">
    <property type="entry name" value="AMP-bd_C_sf"/>
</dbReference>
<name>A0AAE6Z364_9GAMM</name>